<proteinExistence type="predicted"/>
<feature type="domain" description="Fido" evidence="8">
    <location>
        <begin position="51"/>
        <end position="188"/>
    </location>
</feature>
<accession>A0ABT6R4S6</accession>
<keyword evidence="10" id="KW-1185">Reference proteome</keyword>
<evidence type="ECO:0000256" key="4">
    <source>
        <dbReference type="ARBA" id="ARBA00022840"/>
    </source>
</evidence>
<evidence type="ECO:0000313" key="9">
    <source>
        <dbReference type="EMBL" id="MDI3235956.1"/>
    </source>
</evidence>
<keyword evidence="1" id="KW-0808">Transferase</keyword>
<comment type="catalytic activity">
    <reaction evidence="6">
        <text>L-threonyl-[protein] + ATP = 3-O-(5'-adenylyl)-L-threonyl-[protein] + diphosphate</text>
        <dbReference type="Rhea" id="RHEA:54292"/>
        <dbReference type="Rhea" id="RHEA-COMP:11060"/>
        <dbReference type="Rhea" id="RHEA-COMP:13847"/>
        <dbReference type="ChEBI" id="CHEBI:30013"/>
        <dbReference type="ChEBI" id="CHEBI:30616"/>
        <dbReference type="ChEBI" id="CHEBI:33019"/>
        <dbReference type="ChEBI" id="CHEBI:138113"/>
        <dbReference type="EC" id="2.7.7.108"/>
    </reaction>
</comment>
<evidence type="ECO:0000256" key="3">
    <source>
        <dbReference type="ARBA" id="ARBA00022741"/>
    </source>
</evidence>
<dbReference type="SUPFAM" id="SSF140931">
    <property type="entry name" value="Fic-like"/>
    <property type="match status" value="1"/>
</dbReference>
<evidence type="ECO:0000256" key="7">
    <source>
        <dbReference type="ARBA" id="ARBA00048696"/>
    </source>
</evidence>
<dbReference type="EC" id="2.7.7.108" evidence="5"/>
<evidence type="ECO:0000259" key="8">
    <source>
        <dbReference type="PROSITE" id="PS51459"/>
    </source>
</evidence>
<keyword evidence="3" id="KW-0547">Nucleotide-binding</keyword>
<dbReference type="Pfam" id="PF02661">
    <property type="entry name" value="Fic"/>
    <property type="match status" value="1"/>
</dbReference>
<reference evidence="9 10" key="1">
    <citation type="submission" date="2023-04" db="EMBL/GenBank/DDBJ databases">
        <title>Antarctic isolates genomes.</title>
        <authorList>
            <person name="Dimov S.G."/>
        </authorList>
    </citation>
    <scope>NUCLEOTIDE SEQUENCE [LARGE SCALE GENOMIC DNA]</scope>
    <source>
        <strain evidence="9 10">AL19</strain>
    </source>
</reference>
<dbReference type="InterPro" id="IPR036597">
    <property type="entry name" value="Fido-like_dom_sf"/>
</dbReference>
<dbReference type="Proteomes" id="UP001243286">
    <property type="component" value="Unassembled WGS sequence"/>
</dbReference>
<dbReference type="PROSITE" id="PS51459">
    <property type="entry name" value="FIDO"/>
    <property type="match status" value="1"/>
</dbReference>
<keyword evidence="2" id="KW-0548">Nucleotidyltransferase</keyword>
<dbReference type="PANTHER" id="PTHR39560:SF1">
    <property type="entry name" value="PROTEIN ADENYLYLTRANSFERASE FIC-RELATED"/>
    <property type="match status" value="1"/>
</dbReference>
<sequence>MSVDPYSQDGVLKNKYGETNPKRLELLEKKSTINGWIKLQKELLASPELKLDPELIKKIHRSLFENVYDWAGEYRTVNIVKGNTMFANALYIPTALEDLTTKLNREITAKSITTNNISEKLAYYYGELNMIHPFREGNGRTQKIFIEKVAQKLGHSLELNKLDSKKLLEATIESVNGTGKPLKKMFSEALKDKKIEGINNSYRTKENKVIKNLSNKNSYDLER</sequence>
<organism evidence="9 10">
    <name type="scientific">Exiguobacterium antarcticum</name>
    <dbReference type="NCBI Taxonomy" id="132920"/>
    <lineage>
        <taxon>Bacteria</taxon>
        <taxon>Bacillati</taxon>
        <taxon>Bacillota</taxon>
        <taxon>Bacilli</taxon>
        <taxon>Bacillales</taxon>
        <taxon>Bacillales Family XII. Incertae Sedis</taxon>
        <taxon>Exiguobacterium</taxon>
    </lineage>
</organism>
<comment type="caution">
    <text evidence="9">The sequence shown here is derived from an EMBL/GenBank/DDBJ whole genome shotgun (WGS) entry which is preliminary data.</text>
</comment>
<evidence type="ECO:0000256" key="5">
    <source>
        <dbReference type="ARBA" id="ARBA00034531"/>
    </source>
</evidence>
<dbReference type="InterPro" id="IPR003812">
    <property type="entry name" value="Fido"/>
</dbReference>
<evidence type="ECO:0000256" key="1">
    <source>
        <dbReference type="ARBA" id="ARBA00022679"/>
    </source>
</evidence>
<evidence type="ECO:0000313" key="10">
    <source>
        <dbReference type="Proteomes" id="UP001243286"/>
    </source>
</evidence>
<name>A0ABT6R4S6_9BACL</name>
<dbReference type="Gene3D" id="1.10.3290.10">
    <property type="entry name" value="Fido-like domain"/>
    <property type="match status" value="1"/>
</dbReference>
<keyword evidence="4" id="KW-0067">ATP-binding</keyword>
<comment type="catalytic activity">
    <reaction evidence="7">
        <text>L-tyrosyl-[protein] + ATP = O-(5'-adenylyl)-L-tyrosyl-[protein] + diphosphate</text>
        <dbReference type="Rhea" id="RHEA:54288"/>
        <dbReference type="Rhea" id="RHEA-COMP:10136"/>
        <dbReference type="Rhea" id="RHEA-COMP:13846"/>
        <dbReference type="ChEBI" id="CHEBI:30616"/>
        <dbReference type="ChEBI" id="CHEBI:33019"/>
        <dbReference type="ChEBI" id="CHEBI:46858"/>
        <dbReference type="ChEBI" id="CHEBI:83624"/>
        <dbReference type="EC" id="2.7.7.108"/>
    </reaction>
</comment>
<dbReference type="PANTHER" id="PTHR39560">
    <property type="entry name" value="PROTEIN ADENYLYLTRANSFERASE FIC-RELATED"/>
    <property type="match status" value="1"/>
</dbReference>
<protein>
    <recommendedName>
        <fullName evidence="5">protein adenylyltransferase</fullName>
        <ecNumber evidence="5">2.7.7.108</ecNumber>
    </recommendedName>
</protein>
<gene>
    <name evidence="9" type="ORF">QK289_13145</name>
</gene>
<dbReference type="RefSeq" id="WP_282356946.1">
    <property type="nucleotide sequence ID" value="NZ_JASBQV010000025.1"/>
</dbReference>
<dbReference type="EMBL" id="JASBQV010000025">
    <property type="protein sequence ID" value="MDI3235956.1"/>
    <property type="molecule type" value="Genomic_DNA"/>
</dbReference>
<evidence type="ECO:0000256" key="6">
    <source>
        <dbReference type="ARBA" id="ARBA00047939"/>
    </source>
</evidence>
<evidence type="ECO:0000256" key="2">
    <source>
        <dbReference type="ARBA" id="ARBA00022695"/>
    </source>
</evidence>